<dbReference type="Pfam" id="PF15711">
    <property type="entry name" value="ILEI"/>
    <property type="match status" value="1"/>
</dbReference>
<sequence>MASMKVRLGGKWVTVAGGGVSQEDLQQVVNEANDYANRLKEQIDDDIHAMEDSIAGLEGNIEGAFSDGIITKTEARRIQSYINTLETNKARFDKEYASLIANEFMNENDKQGLITAKASHDEKFDLLIKAINDAIEDGKATVEEARHVNESFANYNNAAAVLTSAIYEAIDDIATNKTGVALEEAKTFASQAAEGVKTILNAEVDGVKKSVTDLDTEIKGAFRDGIIQENELSTIKAYLNTLDTSKQGLDKRYESTYNNADLPAQNKTNLNTVKIDYDRSYNALINTINDAIADQLGTPEEQELINTKFKDYNQKLALLTTQLELAIEAISKAKSSRAEKNAKDYSDQIKSDMADEIKGVEDATTALKEEVHTTFKDGIIDASEAQKIKSYINLLDNNKKALLGRYTELYNNGFISPIAKTNLAGKKALFDSKYSLLISEINNAIADGVTTVAESQAVDNAFSAYNDTVKDFTNAMEKAADSIAQDKANAAEFNAGEYADEASNRLDVIKVRYIKNTLTSNSVNAYKHWTEIKAISKGVNVATTGTVTGSTGVTNLGVVNNDKVDDQFAEDRTAGDSFVQIDLGTVREDIDYIQLWHYYQDARQYNGNKLEVSADGQKWYTMFSSTKSGTYKESADGFIVPINAGRIYNHTMQRITTTETEISNINGVLKSVVKNTDFQQGMKDSKDYADTVAQAVRTELSSFSNMITTRIDGIEDQVDGNITTWFLSGAPTLTNKPAVDWNTDALKDTHLGDLYYDSATGYCYRFLKTGLIYAWAKITDSDVTEAIQKAAKAQDTADGKRRVFVVQPKPPYDVGDLWAQGSGGDLLRCNVAKAEGALFNAGDWGKASKYVDQQAVNDTLNPFVTRLETAESEVKQSAKEILERVKIETYNQEITNINTNIGNIDTAQKGTADKLNKLAIGGRNVLKNSGNFVTIENWSSLGTTTATVMLDKDDLKISKVGLTTGVHVVNPSLRRIEWDITKDYVITVRAKGSAAFSLDVGVTGDNGTNVVLPFATVGTTATDYKEFTLVFKPKVNGAADFRISTTPIPNGGFLWIDWIKVEEGNKPTAWSPAPEDLTDYADVAVGKVLDSSFEKGLRFWSAYNATIDVGAPLQSSVVYGTSSDSVTGRTAMSINNAEGWIFSANAIPVDTSRVYRVRFRIKKTKDVTSGGTNVYAGVATYDKNGNMQTSAPGAHRYCAVAGKPLKVADGWQVFEGYITGEGNTNHNQFRPGTAYVKPMFVVDYQAGVGGTNIIDLLDFEDVTSQIKAQDYSSTKIEEARIAQEAYARAQAEAAKTVANAYADGIVDAEEQRAIDDANAKLAQAKAHAEQKAKEAQDAAQGYVDGIEIGGTNTIKNAGFKDSLNNWTVHSGVAIDPAKEFEGYPTVVSNQTGLTDNQWRGINTIPQRYPCKQGDKFVASIYTYTENRAGVDQDAVMEVGFYDSNNARIAGYPLVSILPKANNSWERFTLNAVAPANAVYVSVYPYVRRNGKVWFAKPQLERGTKATAWGLAPEDWVDAIANVKVGGRNLLNKSDIINTNWGSDMGTTLTRSIITVGTEKAVEIKVNTTPTGAVANAYVWIEANWEKSPEANKEYTLSADIKAPKSGALFKVRDEPQTKYHQADVPVSAVFTRVPLTFKYSTTLNRMLLIFDIPKAWAVGDALVLKNFKLEEGNKMTDWTPSITDVNKLISDVDTKAQLVTGRVDDMSADNKLTSLEKQDAKKDWDIIAGEYTNLYTQADAFKITTQKATYKTRYDELNTYLTPLFAKMNETSDIVRADYRLKFKNYFEAKSALAKAISDASKSQIDSISIGGRNLLLGTAVPKSIVGTNTANQTTNIYNFAGGNSQKIMDKEISISFDWVIEGTPGGTLYMQGSNPYPLIADKITFSSTNTSGTYTVTRTISGNAFASVNMRLDNVPVGAKVTVSNFKIELGNRITDWTPAPEDIDLLISDLDTRASNLQTSVNDMSDDNKLTPSEKSLLKKDWDSIVGEYPTISAQADAFGATTEKSAYATAYTNLKNLIEAPLADVTTTSPVNGADMRNKFKDYVDRKSKLLRVLSDSAKSQIDGINVGGRNLVSGTAFKTADGWVRWSNLETVAVRNDAFNNFDFLITETKINGANQVVPAGTSVGIRGTGRPFPVKKDNQYTVSMVVATSELNNMLNYTYVMYSDGTGVNQRIPDIKVDSFPKYNPISSGSATYFYKVSFTFTANKDDKIAHLLIGGVAARDLPTSSNNAYAWIRVAYLKVEEGNRPTAWTPSFEDIFGDIKTADDKAQAVQNSVNDMSADNKITALEKHQASKDWEGVKAEYPIVAAQADAYGKTAEKTAYTTAYTNLKKLIEPILVKLNETSDIDGNNYRGLWKNYSDAKSKLLRAVTDGSKDAIDNISIGGRNLVLNSGSIQMDVTSAAIGGAEQGRKNFELSPAFIMCRNKEVALSVDVWASGLDYGTTTPWVGFEIRVNFADSTSQYLSIRNGVIPKGSYDWTRFTTVAKIQDKQISSMSLYCLARDFKGTIKLRDIKVEQGNRSTDWTPSPEEVQGNIDNITVGSRNYLGNGDFSTSMDDDPNKAYYLKGDVTEIVDISSETPPHKKALHCKNTVAKNNGQNGIPLFVGGSANDLLGKEVTVSAWIKYQNVVLGAYSYTKLRALELVVEYKKADGTSFYDYPSVISTVGTDMTWKKVFRTIKLNHPDAKSIVKITYKSMLEGCIGEFWITGQKVEIGNKVTDWTPMPEEVNNVISTITTRVGTVEATTQNLGTELLNKVNSTDVYTKQEVLGKLAEGDIYIRGTGLNHGGNRVLKVNGATKYDTTGTRGLRLTTLSRANLATVEDINYDVYGSDAQQIALADKLKSLGNNVLVVLTSYDATNVKKSTGLVDAIANCGGSGSEVTYRTPFAFIGMNGLGTGSGIEVKTGENKDKDPVAEIYTKVSSGVPQGFNTSSKVLNDAVTNITTRVDTAESTIRQQAASIDLKVNLNGVIAAINLSPEIGKGVLIQGENIMLDGKVKARHLAVTDLANIVGNSDFRDGLNGYSGGSLIAKANANRANEVPTNYVLEHNARDVYYGDMFPINKEEVFSCSVTAKQTVGNSLLSIGLAWYAVNSAGTITQTNWGKATTFPNDTDIPNTPWKTQQGLVTAPSWATHAKVWMQIEQNTPYATKWQVTLPTVRRTGLLTFDQAKGGTLELGEGGRGVLRVYATVNGNQDTVGQIDENGASFTRVRTNILDVSGTLNAPNMVSSNKGWMEVFVDPANNGNYTPDGTQARPYKTMREALASIPKYLEGDVEIKLQSDVYEMWVDIKGFVGGGGIGGANGIFIRSGTNGRKTIWGGIRCWFNSCHVYMQDTNISNSRDQSNGVIEVYGCNKVSLWNCNLTGNNKARACIYCDTSNVIINGCEMYDAWDMVRCIRGYICILDCRGGNCYCVLSTTAGTIQGGGTRPGFYNGGTERYTDQGGVISGSWTENTGSWVKPTPPVTIQEATIDSISSKSWRENYGGQWYRDEVLQGTWDGWGNYRGMWFFGNKLDFLKGKTILDMTINIGRTNGGGYSSAQQVSIRNHNEASQPSGMPYLGSPITGNYFAWGERKSINVKALAGNFSSGNARGFGIYTDSASPYMIFDGWAQVWVKYQ</sequence>
<dbReference type="InterPro" id="IPR011050">
    <property type="entry name" value="Pectin_lyase_fold/virulence"/>
</dbReference>
<dbReference type="GO" id="GO:0044423">
    <property type="term" value="C:virion component"/>
    <property type="evidence" value="ECO:0007669"/>
    <property type="project" value="UniProtKB-KW"/>
</dbReference>
<dbReference type="Proteomes" id="UP000027382">
    <property type="component" value="Segment"/>
</dbReference>
<dbReference type="Gene3D" id="2.60.120.260">
    <property type="entry name" value="Galactose-binding domain-like"/>
    <property type="match status" value="1"/>
</dbReference>
<dbReference type="EMBL" id="KF554508">
    <property type="protein sequence ID" value="AID50474.1"/>
    <property type="molecule type" value="Genomic_DNA"/>
</dbReference>
<organism evidence="4 5">
    <name type="scientific">Bacillus phage CP-51</name>
    <dbReference type="NCBI Taxonomy" id="1391188"/>
    <lineage>
        <taxon>Viruses</taxon>
        <taxon>Duplodnaviria</taxon>
        <taxon>Heunggongvirae</taxon>
        <taxon>Uroviricota</taxon>
        <taxon>Caudoviricetes</taxon>
        <taxon>Herelleviridae</taxon>
        <taxon>Spounavirinae</taxon>
        <taxon>Siminovitchvirus</taxon>
        <taxon>Siminovitchvirus CP51</taxon>
    </lineage>
</organism>
<dbReference type="KEGG" id="vg:22276982"/>
<dbReference type="PANTHER" id="PTHR47372:SF11">
    <property type="entry name" value="RE19971P"/>
    <property type="match status" value="1"/>
</dbReference>
<dbReference type="GeneID" id="22276982"/>
<dbReference type="SUPFAM" id="SSF51126">
    <property type="entry name" value="Pectin lyase-like"/>
    <property type="match status" value="1"/>
</dbReference>
<dbReference type="GO" id="GO:0051701">
    <property type="term" value="P:biological process involved in interaction with host"/>
    <property type="evidence" value="ECO:0007669"/>
    <property type="project" value="UniProtKB-ARBA"/>
</dbReference>
<evidence type="ECO:0000256" key="1">
    <source>
        <dbReference type="ARBA" id="ARBA00004328"/>
    </source>
</evidence>
<proteinExistence type="predicted"/>
<feature type="domain" description="ILEI/PANDER" evidence="3">
    <location>
        <begin position="2808"/>
        <end position="2896"/>
    </location>
</feature>
<accession>A0A068EP79</accession>
<evidence type="ECO:0000313" key="4">
    <source>
        <dbReference type="EMBL" id="AID50474.1"/>
    </source>
</evidence>
<dbReference type="RefSeq" id="YP_009099083.1">
    <property type="nucleotide sequence ID" value="NC_025423.1"/>
</dbReference>
<evidence type="ECO:0000259" key="3">
    <source>
        <dbReference type="Pfam" id="PF15711"/>
    </source>
</evidence>
<name>A0A068EP79_9CAUD</name>
<evidence type="ECO:0000313" key="5">
    <source>
        <dbReference type="Proteomes" id="UP000027382"/>
    </source>
</evidence>
<protein>
    <submittedName>
        <fullName evidence="4">Putative tail protein</fullName>
    </submittedName>
</protein>
<dbReference type="GO" id="GO:0019058">
    <property type="term" value="P:viral life cycle"/>
    <property type="evidence" value="ECO:0007669"/>
    <property type="project" value="UniProtKB-ARBA"/>
</dbReference>
<comment type="subcellular location">
    <subcellularLocation>
        <location evidence="1">Virion</location>
    </subcellularLocation>
</comment>
<dbReference type="InterPro" id="IPR039477">
    <property type="entry name" value="ILEI/PANDER_dom"/>
</dbReference>
<dbReference type="PANTHER" id="PTHR47372">
    <property type="entry name" value="DAUER UP-REGULATED-RELATED"/>
    <property type="match status" value="1"/>
</dbReference>
<keyword evidence="5" id="KW-1185">Reference proteome</keyword>
<dbReference type="PROSITE" id="PS52031">
    <property type="entry name" value="GG_LECTIN"/>
    <property type="match status" value="1"/>
</dbReference>
<keyword evidence="2" id="KW-0946">Virion</keyword>
<evidence type="ECO:0000256" key="2">
    <source>
        <dbReference type="ARBA" id="ARBA00022844"/>
    </source>
</evidence>
<reference evidence="4" key="1">
    <citation type="journal article" date="2014" name="Virology">
        <title>The odd one out: Bacillus ACT bacteriophage CP-51 exhibits unusual properties compared to related Spounavirinae W.Ph. and Bastille.</title>
        <authorList>
            <person name="Klumpp J."/>
            <person name="Schmuki M."/>
            <person name="Sozhamannan S."/>
            <person name="Beyer W."/>
            <person name="Fouts D.E."/>
            <person name="Bernbach V."/>
            <person name="Calendar R."/>
            <person name="Loessner M.J."/>
        </authorList>
    </citation>
    <scope>NUCLEOTIDE SEQUENCE [LARGE SCALE GENOMIC DNA]</scope>
</reference>